<gene>
    <name evidence="11" type="ORF">H696_03434</name>
</gene>
<dbReference type="STRING" id="691883.A0A058Z6T3"/>
<dbReference type="InterPro" id="IPR054827">
    <property type="entry name" value="thermosome_alpha"/>
</dbReference>
<dbReference type="NCBIfam" id="TIGR02342">
    <property type="entry name" value="chap_CCT_delta"/>
    <property type="match status" value="1"/>
</dbReference>
<dbReference type="GO" id="GO:0005737">
    <property type="term" value="C:cytoplasm"/>
    <property type="evidence" value="ECO:0007669"/>
    <property type="project" value="UniProtKB-SubCell"/>
</dbReference>
<comment type="subcellular location">
    <subcellularLocation>
        <location evidence="1">Cytoplasm</location>
    </subcellularLocation>
</comment>
<dbReference type="OrthoDB" id="10248520at2759"/>
<dbReference type="Gene3D" id="3.30.260.10">
    <property type="entry name" value="TCP-1-like chaperonin intermediate domain"/>
    <property type="match status" value="1"/>
</dbReference>
<accession>A0A058Z6T3</accession>
<dbReference type="PRINTS" id="PR00304">
    <property type="entry name" value="TCOMPLEXTCP1"/>
</dbReference>
<evidence type="ECO:0000313" key="12">
    <source>
        <dbReference type="Proteomes" id="UP000030693"/>
    </source>
</evidence>
<evidence type="ECO:0000256" key="7">
    <source>
        <dbReference type="ARBA" id="ARBA00023186"/>
    </source>
</evidence>
<dbReference type="Proteomes" id="UP000030693">
    <property type="component" value="Unassembled WGS sequence"/>
</dbReference>
<protein>
    <recommendedName>
        <fullName evidence="3 9">T-complex protein 1 subunit delta</fullName>
    </recommendedName>
</protein>
<dbReference type="GO" id="GO:0016887">
    <property type="term" value="F:ATP hydrolysis activity"/>
    <property type="evidence" value="ECO:0007669"/>
    <property type="project" value="InterPro"/>
</dbReference>
<dbReference type="SUPFAM" id="SSF54849">
    <property type="entry name" value="GroEL-intermediate domain like"/>
    <property type="match status" value="1"/>
</dbReference>
<dbReference type="Pfam" id="PF00118">
    <property type="entry name" value="Cpn60_TCP1"/>
    <property type="match status" value="1"/>
</dbReference>
<dbReference type="PROSITE" id="PS00995">
    <property type="entry name" value="TCP1_3"/>
    <property type="match status" value="1"/>
</dbReference>
<dbReference type="Gene3D" id="1.10.560.10">
    <property type="entry name" value="GroEL-like equatorial domain"/>
    <property type="match status" value="1"/>
</dbReference>
<evidence type="ECO:0000256" key="6">
    <source>
        <dbReference type="ARBA" id="ARBA00022840"/>
    </source>
</evidence>
<dbReference type="FunFam" id="3.50.7.10:FF:000010">
    <property type="entry name" value="T-complex protein 1 subunit delta"/>
    <property type="match status" value="1"/>
</dbReference>
<proteinExistence type="inferred from homology"/>
<evidence type="ECO:0000256" key="3">
    <source>
        <dbReference type="ARBA" id="ARBA00016107"/>
    </source>
</evidence>
<dbReference type="PROSITE" id="PS00751">
    <property type="entry name" value="TCP1_2"/>
    <property type="match status" value="1"/>
</dbReference>
<evidence type="ECO:0000256" key="1">
    <source>
        <dbReference type="ARBA" id="ARBA00004496"/>
    </source>
</evidence>
<dbReference type="InterPro" id="IPR002194">
    <property type="entry name" value="Chaperonin_TCP-1_CS"/>
</dbReference>
<dbReference type="RefSeq" id="XP_009495575.1">
    <property type="nucleotide sequence ID" value="XM_009497300.1"/>
</dbReference>
<dbReference type="InterPro" id="IPR053374">
    <property type="entry name" value="TCP-1_chaperonin"/>
</dbReference>
<dbReference type="SUPFAM" id="SSF48592">
    <property type="entry name" value="GroEL equatorial domain-like"/>
    <property type="match status" value="1"/>
</dbReference>
<dbReference type="eggNOG" id="KOG0358">
    <property type="taxonomic scope" value="Eukaryota"/>
</dbReference>
<evidence type="ECO:0000313" key="11">
    <source>
        <dbReference type="EMBL" id="KCV69969.1"/>
    </source>
</evidence>
<dbReference type="InterPro" id="IPR027413">
    <property type="entry name" value="GROEL-like_equatorial_sf"/>
</dbReference>
<evidence type="ECO:0000256" key="4">
    <source>
        <dbReference type="ARBA" id="ARBA00022490"/>
    </source>
</evidence>
<evidence type="ECO:0000256" key="10">
    <source>
        <dbReference type="SAM" id="MobiDB-lite"/>
    </source>
</evidence>
<dbReference type="NCBIfam" id="NF041082">
    <property type="entry name" value="thermosome_alpha"/>
    <property type="match status" value="1"/>
</dbReference>
<comment type="similarity">
    <text evidence="2 8">Belongs to the TCP-1 chaperonin family.</text>
</comment>
<evidence type="ECO:0000256" key="5">
    <source>
        <dbReference type="ARBA" id="ARBA00022741"/>
    </source>
</evidence>
<dbReference type="NCBIfam" id="NF041083">
    <property type="entry name" value="thermosome_beta"/>
    <property type="match status" value="1"/>
</dbReference>
<dbReference type="AlphaFoldDB" id="A0A058Z6T3"/>
<dbReference type="InterPro" id="IPR002423">
    <property type="entry name" value="Cpn60/GroEL/TCP-1"/>
</dbReference>
<dbReference type="CDD" id="cd03338">
    <property type="entry name" value="TCP1_delta"/>
    <property type="match status" value="1"/>
</dbReference>
<dbReference type="InterPro" id="IPR012717">
    <property type="entry name" value="Chap_CCT_delta"/>
</dbReference>
<feature type="region of interest" description="Disordered" evidence="10">
    <location>
        <begin position="1"/>
        <end position="24"/>
    </location>
</feature>
<keyword evidence="5 8" id="KW-0547">Nucleotide-binding</keyword>
<keyword evidence="6 8" id="KW-0067">ATP-binding</keyword>
<dbReference type="PROSITE" id="PS00750">
    <property type="entry name" value="TCP1_1"/>
    <property type="match status" value="1"/>
</dbReference>
<keyword evidence="12" id="KW-1185">Reference proteome</keyword>
<dbReference type="InterPro" id="IPR027409">
    <property type="entry name" value="GroEL-like_apical_dom_sf"/>
</dbReference>
<sequence>MTSSTASRPAAGSNFKDKEKPKDVRHSNIVAAKAVADAVRTSLGPRGMDKMIQKADSEVIVTNDGATILKSMNVQHPAARMFAGMSQAQDIEAGDGTTSVVVLAGSLLNACESLLEKGINPSQISDGFQYACEKAVEVIEDISIPVDLADREQLLKIATTSLNSKVVSQYSSVLAPIAVDAVLGITDPENPSNVDLTDIRIVRKVGGTIDDTELTSGLLLRQNAITSAGGPTRVEKAKIAVCQFQISPPKSDMDSQIVVNDYRQMDRILKEEQNYILNICRKIKKAGCNVVLLQKSILRDAVNDLALHFLAKLKVMVIKDIERDEVEFICKSLGCKPIADIDSFTEDRLAHAELVEDSSDGHVASVLRISGIKNPGRTVSILCRGGNQLILDESARSLHDAFCVIRCLVKKRALIPGGGVPEIEISQRLSAHAKTLKGSLSYAVQAFAEAMEIIPYTLAENAGLQPIGIVTELRNKHAAGEKYAGINVRKGTISNILEENVLQPFLVSFSALNLASETVRMLMKIDDIIESR</sequence>
<evidence type="ECO:0000256" key="8">
    <source>
        <dbReference type="RuleBase" id="RU004187"/>
    </source>
</evidence>
<dbReference type="GO" id="GO:0051082">
    <property type="term" value="F:unfolded protein binding"/>
    <property type="evidence" value="ECO:0007669"/>
    <property type="project" value="InterPro"/>
</dbReference>
<feature type="compositionally biased region" description="Basic and acidic residues" evidence="10">
    <location>
        <begin position="15"/>
        <end position="24"/>
    </location>
</feature>
<evidence type="ECO:0000256" key="2">
    <source>
        <dbReference type="ARBA" id="ARBA00008020"/>
    </source>
</evidence>
<evidence type="ECO:0000256" key="9">
    <source>
        <dbReference type="RuleBase" id="RU004192"/>
    </source>
</evidence>
<reference evidence="11" key="1">
    <citation type="submission" date="2013-04" db="EMBL/GenBank/DDBJ databases">
        <title>The Genome Sequence of Fonticula alba ATCC 38817.</title>
        <authorList>
            <consortium name="The Broad Institute Genomics Platform"/>
            <person name="Russ C."/>
            <person name="Cuomo C."/>
            <person name="Burger G."/>
            <person name="Gray M.W."/>
            <person name="Holland P.W.H."/>
            <person name="King N."/>
            <person name="Lang F.B.F."/>
            <person name="Roger A.J."/>
            <person name="Ruiz-Trillo I."/>
            <person name="Brown M."/>
            <person name="Walker B."/>
            <person name="Young S."/>
            <person name="Zeng Q."/>
            <person name="Gargeya S."/>
            <person name="Fitzgerald M."/>
            <person name="Haas B."/>
            <person name="Abouelleil A."/>
            <person name="Allen A.W."/>
            <person name="Alvarado L."/>
            <person name="Arachchi H.M."/>
            <person name="Berlin A.M."/>
            <person name="Chapman S.B."/>
            <person name="Gainer-Dewar J."/>
            <person name="Goldberg J."/>
            <person name="Griggs A."/>
            <person name="Gujja S."/>
            <person name="Hansen M."/>
            <person name="Howarth C."/>
            <person name="Imamovic A."/>
            <person name="Ireland A."/>
            <person name="Larimer J."/>
            <person name="McCowan C."/>
            <person name="Murphy C."/>
            <person name="Pearson M."/>
            <person name="Poon T.W."/>
            <person name="Priest M."/>
            <person name="Roberts A."/>
            <person name="Saif S."/>
            <person name="Shea T."/>
            <person name="Sisk P."/>
            <person name="Sykes S."/>
            <person name="Wortman J."/>
            <person name="Nusbaum C."/>
            <person name="Birren B."/>
        </authorList>
    </citation>
    <scope>NUCLEOTIDE SEQUENCE [LARGE SCALE GENOMIC DNA]</scope>
    <source>
        <strain evidence="11">ATCC 38817</strain>
    </source>
</reference>
<keyword evidence="7 8" id="KW-0143">Chaperone</keyword>
<dbReference type="EMBL" id="KB932205">
    <property type="protein sequence ID" value="KCV69969.1"/>
    <property type="molecule type" value="Genomic_DNA"/>
</dbReference>
<keyword evidence="4" id="KW-0963">Cytoplasm</keyword>
<dbReference type="SUPFAM" id="SSF52029">
    <property type="entry name" value="GroEL apical domain-like"/>
    <property type="match status" value="1"/>
</dbReference>
<dbReference type="GO" id="GO:0140662">
    <property type="term" value="F:ATP-dependent protein folding chaperone"/>
    <property type="evidence" value="ECO:0007669"/>
    <property type="project" value="InterPro"/>
</dbReference>
<organism evidence="11">
    <name type="scientific">Fonticula alba</name>
    <name type="common">Slime mold</name>
    <dbReference type="NCBI Taxonomy" id="691883"/>
    <lineage>
        <taxon>Eukaryota</taxon>
        <taxon>Rotosphaerida</taxon>
        <taxon>Fonticulaceae</taxon>
        <taxon>Fonticula</taxon>
    </lineage>
</organism>
<dbReference type="GeneID" id="20528159"/>
<dbReference type="InterPro" id="IPR017998">
    <property type="entry name" value="Chaperone_TCP-1"/>
</dbReference>
<dbReference type="Gene3D" id="3.50.7.10">
    <property type="entry name" value="GroEL"/>
    <property type="match status" value="1"/>
</dbReference>
<dbReference type="OMA" id="HPAANMI"/>
<name>A0A058Z6T3_FONAL</name>
<dbReference type="GO" id="GO:0005524">
    <property type="term" value="F:ATP binding"/>
    <property type="evidence" value="ECO:0007669"/>
    <property type="project" value="UniProtKB-KW"/>
</dbReference>
<dbReference type="PANTHER" id="PTHR11353">
    <property type="entry name" value="CHAPERONIN"/>
    <property type="match status" value="1"/>
</dbReference>
<dbReference type="InterPro" id="IPR027410">
    <property type="entry name" value="TCP-1-like_intermed_sf"/>
</dbReference>